<dbReference type="SUPFAM" id="SSF53720">
    <property type="entry name" value="ALDH-like"/>
    <property type="match status" value="1"/>
</dbReference>
<dbReference type="RefSeq" id="WP_119912181.1">
    <property type="nucleotide sequence ID" value="NZ_QZCH01000033.1"/>
</dbReference>
<reference evidence="1 2" key="1">
    <citation type="submission" date="2018-09" db="EMBL/GenBank/DDBJ databases">
        <authorList>
            <person name="Wang F."/>
        </authorList>
    </citation>
    <scope>NUCLEOTIDE SEQUENCE [LARGE SCALE GENOMIC DNA]</scope>
    <source>
        <strain evidence="1 2">PLHSC7-2</strain>
    </source>
</reference>
<name>A0A418YAG7_9GAMM</name>
<sequence length="239" mass="26632">METLWHNANNEFQHWAQQPLKQRVAVLLCWHKALHKLSLTQDTAQAQQCVLQLKQQLQYFCLMAQRHLSDQVLPGPTGETNSLKTTGQGIYLVADLDERGSDHAFCQLLLLSCAAMLAGNSVIMRYNGQLQHWHKLLLISLHKQLPEYLLQITCSQSMQRLLDAQILAGVVGISEQNPPSNTLHCQVQGAPIRHVNIYAPQQLSNCMLLPDFLIGFCSQTCVSDNTAAMGGNAQLLAQP</sequence>
<proteinExistence type="predicted"/>
<keyword evidence="2" id="KW-1185">Reference proteome</keyword>
<evidence type="ECO:0000313" key="1">
    <source>
        <dbReference type="EMBL" id="RJG39525.1"/>
    </source>
</evidence>
<comment type="caution">
    <text evidence="1">The sequence shown here is derived from an EMBL/GenBank/DDBJ whole genome shotgun (WGS) entry which is preliminary data.</text>
</comment>
<dbReference type="EMBL" id="QZCH01000033">
    <property type="protein sequence ID" value="RJG39525.1"/>
    <property type="molecule type" value="Genomic_DNA"/>
</dbReference>
<dbReference type="InterPro" id="IPR016161">
    <property type="entry name" value="Ald_DH/histidinol_DH"/>
</dbReference>
<accession>A0A418YAG7</accession>
<reference evidence="1 2" key="2">
    <citation type="submission" date="2019-01" db="EMBL/GenBank/DDBJ databases">
        <title>Motilimonas pumilus sp. nov., isolated from the gut of sea cucumber (Apostichopus japonicus).</title>
        <authorList>
            <person name="Wang F.-Q."/>
            <person name="Ren L.-H."/>
            <person name="Lin Y.-W."/>
            <person name="Sun G.-H."/>
            <person name="Du Z.-J."/>
            <person name="Zhao J.-X."/>
            <person name="Liu X.-J."/>
            <person name="Liu L.-J."/>
        </authorList>
    </citation>
    <scope>NUCLEOTIDE SEQUENCE [LARGE SCALE GENOMIC DNA]</scope>
    <source>
        <strain evidence="1 2">PLHSC7-2</strain>
    </source>
</reference>
<gene>
    <name evidence="1" type="ORF">D1Z90_17970</name>
</gene>
<evidence type="ECO:0000313" key="2">
    <source>
        <dbReference type="Proteomes" id="UP000283255"/>
    </source>
</evidence>
<dbReference type="GO" id="GO:0016491">
    <property type="term" value="F:oxidoreductase activity"/>
    <property type="evidence" value="ECO:0007669"/>
    <property type="project" value="InterPro"/>
</dbReference>
<organism evidence="1 2">
    <name type="scientific">Motilimonas pumila</name>
    <dbReference type="NCBI Taxonomy" id="2303987"/>
    <lineage>
        <taxon>Bacteria</taxon>
        <taxon>Pseudomonadati</taxon>
        <taxon>Pseudomonadota</taxon>
        <taxon>Gammaproteobacteria</taxon>
        <taxon>Alteromonadales</taxon>
        <taxon>Alteromonadales genera incertae sedis</taxon>
        <taxon>Motilimonas</taxon>
    </lineage>
</organism>
<dbReference type="OrthoDB" id="6659650at2"/>
<protein>
    <submittedName>
        <fullName evidence="1">Uncharacterized protein</fullName>
    </submittedName>
</protein>
<dbReference type="AlphaFoldDB" id="A0A418YAG7"/>
<dbReference type="Proteomes" id="UP000283255">
    <property type="component" value="Unassembled WGS sequence"/>
</dbReference>